<keyword evidence="4" id="KW-1185">Reference proteome</keyword>
<evidence type="ECO:0000256" key="1">
    <source>
        <dbReference type="SAM" id="MobiDB-lite"/>
    </source>
</evidence>
<evidence type="ECO:0000313" key="3">
    <source>
        <dbReference type="EMBL" id="MBP2064624.1"/>
    </source>
</evidence>
<evidence type="ECO:0000313" key="2">
    <source>
        <dbReference type="EMBL" id="CDR12676.1"/>
    </source>
</evidence>
<accession>A0A060ZYU3</accession>
<sequence>MSAAPIAVSASARPWTSRASGRALLAAQVQELEEALGGHQRGLGVGQVLVVEGAALGKDREGGGGQVRVAAQGTQQFPAIGQGGGQGVEKSGSTSTERSSAYGLQEQSPGVPGAVVGGGPGGEFGFGVFGVVLLGQHAQQSGRRCVGELAHQRCATALGDQPPPDGAGAQIGEADQLHRA</sequence>
<dbReference type="EMBL" id="JAGGLR010000016">
    <property type="protein sequence ID" value="MBP2064624.1"/>
    <property type="molecule type" value="Genomic_DNA"/>
</dbReference>
<evidence type="ECO:0000313" key="4">
    <source>
        <dbReference type="Proteomes" id="UP000756710"/>
    </source>
</evidence>
<organism evidence="2">
    <name type="scientific">Streptomyces iranensis</name>
    <dbReference type="NCBI Taxonomy" id="576784"/>
    <lineage>
        <taxon>Bacteria</taxon>
        <taxon>Bacillati</taxon>
        <taxon>Actinomycetota</taxon>
        <taxon>Actinomycetes</taxon>
        <taxon>Kitasatosporales</taxon>
        <taxon>Streptomycetaceae</taxon>
        <taxon>Streptomyces</taxon>
        <taxon>Streptomyces violaceusniger group</taxon>
    </lineage>
</organism>
<feature type="region of interest" description="Disordered" evidence="1">
    <location>
        <begin position="156"/>
        <end position="180"/>
    </location>
</feature>
<dbReference type="HOGENOM" id="CLU_1495408_0_0_11"/>
<name>A0A060ZYU3_9ACTN</name>
<reference evidence="2" key="1">
    <citation type="submission" date="2014-05" db="EMBL/GenBank/DDBJ databases">
        <authorList>
            <person name="Horn Fabian"/>
        </authorList>
    </citation>
    <scope>NUCLEOTIDE SEQUENCE</scope>
</reference>
<dbReference type="EMBL" id="LK022848">
    <property type="protein sequence ID" value="CDR12676.1"/>
    <property type="molecule type" value="Genomic_DNA"/>
</dbReference>
<gene>
    <name evidence="3" type="ORF">J2Z30_005648</name>
    <name evidence="2" type="ORF">SIRAN7735</name>
</gene>
<dbReference type="Proteomes" id="UP000756710">
    <property type="component" value="Unassembled WGS sequence"/>
</dbReference>
<protein>
    <submittedName>
        <fullName evidence="2">Uncharacterized protein</fullName>
    </submittedName>
</protein>
<proteinExistence type="predicted"/>
<reference evidence="3 4" key="2">
    <citation type="submission" date="2021-03" db="EMBL/GenBank/DDBJ databases">
        <title>Genomic Encyclopedia of Type Strains, Phase IV (KMG-IV): sequencing the most valuable type-strain genomes for metagenomic binning, comparative biology and taxonomic classification.</title>
        <authorList>
            <person name="Goeker M."/>
        </authorList>
    </citation>
    <scope>NUCLEOTIDE SEQUENCE [LARGE SCALE GENOMIC DNA]</scope>
    <source>
        <strain evidence="3 4">DSM 41954</strain>
    </source>
</reference>
<dbReference type="RefSeq" id="WP_052701653.1">
    <property type="nucleotide sequence ID" value="NZ_BAABDR010000008.1"/>
</dbReference>
<dbReference type="GeneID" id="32472213"/>
<dbReference type="AlphaFoldDB" id="A0A060ZYU3"/>
<feature type="region of interest" description="Disordered" evidence="1">
    <location>
        <begin position="76"/>
        <end position="110"/>
    </location>
</feature>